<comment type="similarity">
    <text evidence="2">Belongs to the TonB-dependent receptor family.</text>
</comment>
<dbReference type="InterPro" id="IPR012910">
    <property type="entry name" value="Plug_dom"/>
</dbReference>
<dbReference type="InterPro" id="IPR008969">
    <property type="entry name" value="CarboxyPept-like_regulatory"/>
</dbReference>
<dbReference type="PROSITE" id="PS52016">
    <property type="entry name" value="TONB_DEPENDENT_REC_3"/>
    <property type="match status" value="1"/>
</dbReference>
<dbReference type="Gene3D" id="2.60.40.1120">
    <property type="entry name" value="Carboxypeptidase-like, regulatory domain"/>
    <property type="match status" value="1"/>
</dbReference>
<organism evidence="4 5">
    <name type="scientific">Dyadobacter luteus</name>
    <dbReference type="NCBI Taxonomy" id="2259619"/>
    <lineage>
        <taxon>Bacteria</taxon>
        <taxon>Pseudomonadati</taxon>
        <taxon>Bacteroidota</taxon>
        <taxon>Cytophagia</taxon>
        <taxon>Cytophagales</taxon>
        <taxon>Spirosomataceae</taxon>
        <taxon>Dyadobacter</taxon>
    </lineage>
</organism>
<comment type="caution">
    <text evidence="4">The sequence shown here is derived from an EMBL/GenBank/DDBJ whole genome shotgun (WGS) entry which is preliminary data.</text>
</comment>
<dbReference type="GO" id="GO:0044718">
    <property type="term" value="P:siderophore transmembrane transport"/>
    <property type="evidence" value="ECO:0007669"/>
    <property type="project" value="TreeGrafter"/>
</dbReference>
<dbReference type="InterPro" id="IPR023997">
    <property type="entry name" value="TonB-dep_OMP_SusC/RagA_CS"/>
</dbReference>
<dbReference type="Gene3D" id="3.55.50.30">
    <property type="match status" value="1"/>
</dbReference>
<sequence length="1136" mass="126051">MKKTLTTKRLLYQIVMKSLQQVFLALLVANLVIAAPISGQSLLERPVSLSVNHTRLHEVLRQIERETSIKFSYNSRLLPLKSEVSMKVKDKPLSVVLDELLTPLNISFKQVSNQVVLRQQVSAALQVEAIETRPVSKTGTKNIDRSLGGKVTDEKGEGLPGVSIVVKGSQLGTISDADGSYNLIVPDGSHVLTFSFVGYLSEEVAVSGDQTLVNIGLKVDQKSLEEVVVVGYGTKKKSTVTGSVVTVSGQEIVKSPAVNVTNSLQGRLPGVIASNRTGEPGRDDAQILIRGRSTFGNNQPLLVIDGVPRPTEGLGRIDPQSIESITVLKDGSAAIYGARAANGVILVETKRGVEGKPRFDFSYNQGFSQPTRILKTTDAVTHALARNEAAVRNGMTTMPFTDAEIELFRNGSDPILYPNTDWVKETVKPWTPQNKMNLTINGGSQRVLYFFNFGMVNQDGHFKNNPTSYKQFELRSNIDANISDNLRVSLNIAGRLEKRMYPSTGTWVNFVNILSALPTIPARYPNGLITAGRLGENPLLRDQVGFLRQESLPIQTTLSARYKVPFIKGMTVDGSYSFDFTHDFNKTFQKPYSYWQYVPATKEYINVKSTFYANPYVQDYFNRVFVQTYNIRLGYSRTFGDHNIDAMLGAERAQNKGNNFSGSRRNFPTTALLDLNFGGSSLGDINSGGSSFLTRRDNYFGRAGYNFKEKYMAEFLFRYDGSPIFPEDKRYGFFPGASLGWQVSRETFMSNVHAVDRLKLRASYGELGNDNVSDAYAYLRTYSIGRSYNFGGVDVLGLNPGVLPNLNYTWEVLRTFNFGLDASLWKSKLGVEFDVFTQKRSSILAARQLSISDSYGFAGLPPENIGKVSNRGFELVLSHNNNFRNVNFSAKGNFSFARNKYIYFDEVPKAAAYQNQTGKPIGAQLVWPTGGIYRSQEEINNSVHKPEARVGDVIYLDYNGDGVINANDQYRLNKSETPEIVFGLDLNAGYKNFDLTLFFQGQGNAVYFPGITGLGGASNSAQFRAEDRWTPENPNGSMPRAGADFPQMSEFNMYSASFVRLKNLELGYTLPKGLFSKIGLTNVRVYTNAFNLLTFSKVSFMDPEGRADGNDPNSTRTDANYYPQLRVFNAGVNLSF</sequence>
<dbReference type="InterPro" id="IPR023996">
    <property type="entry name" value="TonB-dep_OMP_SusC/RagA"/>
</dbReference>
<dbReference type="FunFam" id="2.170.130.10:FF:000003">
    <property type="entry name" value="SusC/RagA family TonB-linked outer membrane protein"/>
    <property type="match status" value="1"/>
</dbReference>
<keyword evidence="5" id="KW-1185">Reference proteome</keyword>
<accession>A0A3D8Y4T7</accession>
<name>A0A3D8Y4T7_9BACT</name>
<keyword evidence="2" id="KW-1134">Transmembrane beta strand</keyword>
<dbReference type="PANTHER" id="PTHR30069:SF29">
    <property type="entry name" value="HEMOGLOBIN AND HEMOGLOBIN-HAPTOGLOBIN-BINDING PROTEIN 1-RELATED"/>
    <property type="match status" value="1"/>
</dbReference>
<dbReference type="Pfam" id="PF07715">
    <property type="entry name" value="Plug"/>
    <property type="match status" value="1"/>
</dbReference>
<evidence type="ECO:0000313" key="4">
    <source>
        <dbReference type="EMBL" id="REA57427.1"/>
    </source>
</evidence>
<dbReference type="SUPFAM" id="SSF49464">
    <property type="entry name" value="Carboxypeptidase regulatory domain-like"/>
    <property type="match status" value="1"/>
</dbReference>
<gene>
    <name evidence="4" type="ORF">DSL64_24040</name>
</gene>
<dbReference type="Proteomes" id="UP000256373">
    <property type="component" value="Unassembled WGS sequence"/>
</dbReference>
<dbReference type="AlphaFoldDB" id="A0A3D8Y4T7"/>
<dbReference type="GO" id="GO:0009279">
    <property type="term" value="C:cell outer membrane"/>
    <property type="evidence" value="ECO:0007669"/>
    <property type="project" value="UniProtKB-SubCell"/>
</dbReference>
<keyword evidence="2" id="KW-0812">Transmembrane</keyword>
<evidence type="ECO:0000256" key="1">
    <source>
        <dbReference type="ARBA" id="ARBA00022729"/>
    </source>
</evidence>
<keyword evidence="2" id="KW-0472">Membrane</keyword>
<evidence type="ECO:0000313" key="5">
    <source>
        <dbReference type="Proteomes" id="UP000256373"/>
    </source>
</evidence>
<proteinExistence type="inferred from homology"/>
<dbReference type="PANTHER" id="PTHR30069">
    <property type="entry name" value="TONB-DEPENDENT OUTER MEMBRANE RECEPTOR"/>
    <property type="match status" value="1"/>
</dbReference>
<keyword evidence="2" id="KW-0813">Transport</keyword>
<dbReference type="SUPFAM" id="SSF56935">
    <property type="entry name" value="Porins"/>
    <property type="match status" value="1"/>
</dbReference>
<dbReference type="Gene3D" id="2.170.130.10">
    <property type="entry name" value="TonB-dependent receptor, plug domain"/>
    <property type="match status" value="1"/>
</dbReference>
<dbReference type="InterPro" id="IPR037066">
    <property type="entry name" value="Plug_dom_sf"/>
</dbReference>
<protein>
    <recommendedName>
        <fullName evidence="3">TonB-dependent receptor plug domain-containing protein</fullName>
    </recommendedName>
</protein>
<dbReference type="GO" id="GO:0015344">
    <property type="term" value="F:siderophore uptake transmembrane transporter activity"/>
    <property type="evidence" value="ECO:0007669"/>
    <property type="project" value="TreeGrafter"/>
</dbReference>
<reference evidence="4 5" key="1">
    <citation type="submission" date="2018-07" db="EMBL/GenBank/DDBJ databases">
        <title>Dyadobacter roseus sp. nov., isolated from rose rhizosphere soil.</title>
        <authorList>
            <person name="Chen L."/>
        </authorList>
    </citation>
    <scope>NUCLEOTIDE SEQUENCE [LARGE SCALE GENOMIC DNA]</scope>
    <source>
        <strain evidence="4 5">RS19</strain>
    </source>
</reference>
<evidence type="ECO:0000259" key="3">
    <source>
        <dbReference type="Pfam" id="PF07715"/>
    </source>
</evidence>
<evidence type="ECO:0000256" key="2">
    <source>
        <dbReference type="PROSITE-ProRule" id="PRU01360"/>
    </source>
</evidence>
<dbReference type="InterPro" id="IPR039426">
    <property type="entry name" value="TonB-dep_rcpt-like"/>
</dbReference>
<dbReference type="OrthoDB" id="9768177at2"/>
<keyword evidence="2" id="KW-0998">Cell outer membrane</keyword>
<dbReference type="Pfam" id="PF13715">
    <property type="entry name" value="CarbopepD_reg_2"/>
    <property type="match status" value="1"/>
</dbReference>
<dbReference type="NCBIfam" id="TIGR04057">
    <property type="entry name" value="SusC_RagA_signa"/>
    <property type="match status" value="1"/>
</dbReference>
<comment type="subcellular location">
    <subcellularLocation>
        <location evidence="2">Cell outer membrane</location>
        <topology evidence="2">Multi-pass membrane protein</topology>
    </subcellularLocation>
</comment>
<dbReference type="RefSeq" id="WP_115833504.1">
    <property type="nucleotide sequence ID" value="NZ_QNUL01000028.1"/>
</dbReference>
<feature type="domain" description="TonB-dependent receptor plug" evidence="3">
    <location>
        <begin position="237"/>
        <end position="344"/>
    </location>
</feature>
<dbReference type="NCBIfam" id="TIGR04056">
    <property type="entry name" value="OMP_RagA_SusC"/>
    <property type="match status" value="1"/>
</dbReference>
<keyword evidence="1" id="KW-0732">Signal</keyword>
<dbReference type="EMBL" id="QNUL01000028">
    <property type="protein sequence ID" value="REA57427.1"/>
    <property type="molecule type" value="Genomic_DNA"/>
</dbReference>